<dbReference type="Pfam" id="PF05378">
    <property type="entry name" value="Hydant_A_N"/>
    <property type="match status" value="1"/>
</dbReference>
<accession>A0A6G8Q674</accession>
<keyword evidence="6" id="KW-1185">Reference proteome</keyword>
<evidence type="ECO:0000256" key="1">
    <source>
        <dbReference type="SAM" id="MobiDB-lite"/>
    </source>
</evidence>
<feature type="domain" description="Hydantoinase/oxoprolinase N-terminal" evidence="3">
    <location>
        <begin position="88"/>
        <end position="260"/>
    </location>
</feature>
<evidence type="ECO:0000259" key="3">
    <source>
        <dbReference type="Pfam" id="PF05378"/>
    </source>
</evidence>
<dbReference type="SUPFAM" id="SSF53067">
    <property type="entry name" value="Actin-like ATPase domain"/>
    <property type="match status" value="1"/>
</dbReference>
<name>A0A6G8Q674_9ACTN</name>
<proteinExistence type="predicted"/>
<feature type="domain" description="Hydantoinase A/oxoprolinase" evidence="2">
    <location>
        <begin position="281"/>
        <end position="567"/>
    </location>
</feature>
<evidence type="ECO:0000313" key="5">
    <source>
        <dbReference type="EMBL" id="QIN81981.1"/>
    </source>
</evidence>
<dbReference type="InterPro" id="IPR008040">
    <property type="entry name" value="Hydant_A_N"/>
</dbReference>
<dbReference type="AlphaFoldDB" id="A0A6G8Q674"/>
<organism evidence="5 6">
    <name type="scientific">Rubrobacter tropicus</name>
    <dbReference type="NCBI Taxonomy" id="2653851"/>
    <lineage>
        <taxon>Bacteria</taxon>
        <taxon>Bacillati</taxon>
        <taxon>Actinomycetota</taxon>
        <taxon>Rubrobacteria</taxon>
        <taxon>Rubrobacterales</taxon>
        <taxon>Rubrobacteraceae</taxon>
        <taxon>Rubrobacter</taxon>
    </lineage>
</organism>
<dbReference type="KEGG" id="rub:GBA63_04475"/>
<dbReference type="Proteomes" id="UP000501452">
    <property type="component" value="Chromosome"/>
</dbReference>
<feature type="domain" description="Acetophenone carboxylase-like C-terminal" evidence="4">
    <location>
        <begin position="582"/>
        <end position="747"/>
    </location>
</feature>
<dbReference type="InterPro" id="IPR049517">
    <property type="entry name" value="ACX-like_C"/>
</dbReference>
<sequence length="758" mass="81623">MFRKSCPGGAGASRPFRPASVRGVVIVQSSRSPAFGSRLSHKRRRPGAFAFTEIRHRRPGTGRARGWRFVYAVAAWRTGVKETTLLHLAVDIGGTFTDICVFDEGDGTTRVGKVSSTRDPIDAVFEGIEAVGVSPAEVGLFSHGTTVATNALITRRFARAAMVTTEGFRDVIEIRRGTKQDLWDAYKDVAPPYIRRRDRFEVGERLDYSGKVLRELDEDGVRRAAYLIRRRGIETVAVCLVNSHANPAHEERVKEILEEELPGAFVSTSSEVLPEIFEHERFSTTVANAVLSPLVGDYARRLAGRMKEGGYEGDVLLLHSGGGVMTVDVVERLGGRLASSGLAAGAIACGHLAKLAGYRNAVGLDMGGTSADISVMVDGETRTTNDWSVEYGYPIRFPSVEVSTIGAGGGSIAWIDAAGSLRNGPQSAGSDPGPACYGRGGEEPTNTDANLLLGRLGDELIGGAMRLDRGRAEAAVSKVGEPLGLGVTEAARAVVEVANANLADAIRLALIQRGHDPRDFALVAFGGAGPLHGAELARELSIPTVLVPPNPGITSALGCLLVDIRHDFSQMYLVPAGETDPQEIERRFAALEEGARERLGAEGIAEEDMRLLRTVDMRYVGQWRSLEIPVDGKVESLEGLLGRFHEEHERQHTYKREGSPVEIYQLRVAAVGETPKPDLPHQEPEDHEPEPDEHREVFFGDDEAVGAAVYRRDGLRPGARISGPAIVDQLDSTVVVPPGDTAEVDGYFNVIIKVGGGE</sequence>
<evidence type="ECO:0000313" key="6">
    <source>
        <dbReference type="Proteomes" id="UP000501452"/>
    </source>
</evidence>
<feature type="region of interest" description="Disordered" evidence="1">
    <location>
        <begin position="423"/>
        <end position="443"/>
    </location>
</feature>
<dbReference type="GO" id="GO:0005829">
    <property type="term" value="C:cytosol"/>
    <property type="evidence" value="ECO:0007669"/>
    <property type="project" value="TreeGrafter"/>
</dbReference>
<protein>
    <submittedName>
        <fullName evidence="5">Hydantoinase/oxoprolinase family protein</fullName>
    </submittedName>
</protein>
<feature type="region of interest" description="Disordered" evidence="1">
    <location>
        <begin position="674"/>
        <end position="693"/>
    </location>
</feature>
<evidence type="ECO:0000259" key="4">
    <source>
        <dbReference type="Pfam" id="PF19278"/>
    </source>
</evidence>
<dbReference type="PANTHER" id="PTHR11365">
    <property type="entry name" value="5-OXOPROLINASE RELATED"/>
    <property type="match status" value="1"/>
</dbReference>
<dbReference type="GO" id="GO:0006749">
    <property type="term" value="P:glutathione metabolic process"/>
    <property type="evidence" value="ECO:0007669"/>
    <property type="project" value="TreeGrafter"/>
</dbReference>
<gene>
    <name evidence="5" type="ORF">GBA63_04475</name>
</gene>
<dbReference type="InterPro" id="IPR002821">
    <property type="entry name" value="Hydantoinase_A"/>
</dbReference>
<evidence type="ECO:0000259" key="2">
    <source>
        <dbReference type="Pfam" id="PF01968"/>
    </source>
</evidence>
<reference evidence="5 6" key="1">
    <citation type="submission" date="2019-10" db="EMBL/GenBank/DDBJ databases">
        <title>Rubrobacter sp nov SCSIO 52090 isolated from a deep-sea sediment in the South China Sea.</title>
        <authorList>
            <person name="Chen R.W."/>
        </authorList>
    </citation>
    <scope>NUCLEOTIDE SEQUENCE [LARGE SCALE GENOMIC DNA]</scope>
    <source>
        <strain evidence="5 6">SCSIO 52909</strain>
    </source>
</reference>
<dbReference type="PANTHER" id="PTHR11365:SF23">
    <property type="entry name" value="HYPOTHETICAL 5-OXOPROLINASE (EUROFUNG)-RELATED"/>
    <property type="match status" value="1"/>
</dbReference>
<dbReference type="GO" id="GO:0017168">
    <property type="term" value="F:5-oxoprolinase (ATP-hydrolyzing) activity"/>
    <property type="evidence" value="ECO:0007669"/>
    <property type="project" value="TreeGrafter"/>
</dbReference>
<dbReference type="Pfam" id="PF19278">
    <property type="entry name" value="Hydant_A_C"/>
    <property type="match status" value="1"/>
</dbReference>
<feature type="compositionally biased region" description="Basic and acidic residues" evidence="1">
    <location>
        <begin position="675"/>
        <end position="684"/>
    </location>
</feature>
<dbReference type="InterPro" id="IPR045079">
    <property type="entry name" value="Oxoprolinase-like"/>
</dbReference>
<dbReference type="Pfam" id="PF01968">
    <property type="entry name" value="Hydantoinase_A"/>
    <property type="match status" value="1"/>
</dbReference>
<dbReference type="InterPro" id="IPR043129">
    <property type="entry name" value="ATPase_NBD"/>
</dbReference>
<dbReference type="EMBL" id="CP045119">
    <property type="protein sequence ID" value="QIN81981.1"/>
    <property type="molecule type" value="Genomic_DNA"/>
</dbReference>